<dbReference type="PANTHER" id="PTHR43663">
    <property type="entry name" value="CHROMATE TRANSPORT PROTEIN-RELATED"/>
    <property type="match status" value="1"/>
</dbReference>
<keyword evidence="4 7" id="KW-0812">Transmembrane</keyword>
<dbReference type="PANTHER" id="PTHR43663:SF1">
    <property type="entry name" value="CHROMATE TRANSPORTER"/>
    <property type="match status" value="1"/>
</dbReference>
<evidence type="ECO:0000256" key="5">
    <source>
        <dbReference type="ARBA" id="ARBA00022989"/>
    </source>
</evidence>
<evidence type="ECO:0000256" key="6">
    <source>
        <dbReference type="ARBA" id="ARBA00023136"/>
    </source>
</evidence>
<evidence type="ECO:0000313" key="9">
    <source>
        <dbReference type="Proteomes" id="UP000886780"/>
    </source>
</evidence>
<dbReference type="EMBL" id="DXEU01000137">
    <property type="protein sequence ID" value="HIX52654.1"/>
    <property type="molecule type" value="Genomic_DNA"/>
</dbReference>
<proteinExistence type="inferred from homology"/>
<evidence type="ECO:0000313" key="8">
    <source>
        <dbReference type="EMBL" id="HIX52654.1"/>
    </source>
</evidence>
<protein>
    <submittedName>
        <fullName evidence="8">Chromate transporter</fullName>
    </submittedName>
</protein>
<dbReference type="InterPro" id="IPR003370">
    <property type="entry name" value="Chromate_transpt"/>
</dbReference>
<feature type="transmembrane region" description="Helical" evidence="7">
    <location>
        <begin position="144"/>
        <end position="169"/>
    </location>
</feature>
<dbReference type="Proteomes" id="UP000886780">
    <property type="component" value="Unassembled WGS sequence"/>
</dbReference>
<dbReference type="AlphaFoldDB" id="A0A9D1W598"/>
<gene>
    <name evidence="8" type="ORF">IAA28_07605</name>
</gene>
<dbReference type="GO" id="GO:0005886">
    <property type="term" value="C:plasma membrane"/>
    <property type="evidence" value="ECO:0007669"/>
    <property type="project" value="UniProtKB-SubCell"/>
</dbReference>
<evidence type="ECO:0000256" key="7">
    <source>
        <dbReference type="SAM" id="Phobius"/>
    </source>
</evidence>
<evidence type="ECO:0000256" key="2">
    <source>
        <dbReference type="ARBA" id="ARBA00005262"/>
    </source>
</evidence>
<evidence type="ECO:0000256" key="4">
    <source>
        <dbReference type="ARBA" id="ARBA00022692"/>
    </source>
</evidence>
<keyword evidence="6 7" id="KW-0472">Membrane</keyword>
<keyword evidence="3" id="KW-1003">Cell membrane</keyword>
<accession>A0A9D1W598</accession>
<evidence type="ECO:0000256" key="3">
    <source>
        <dbReference type="ARBA" id="ARBA00022475"/>
    </source>
</evidence>
<name>A0A9D1W598_9FIRM</name>
<feature type="transmembrane region" description="Helical" evidence="7">
    <location>
        <begin position="67"/>
        <end position="95"/>
    </location>
</feature>
<dbReference type="InterPro" id="IPR052518">
    <property type="entry name" value="CHR_Transporter"/>
</dbReference>
<sequence>MRLFGQFFQFGCFTFGGGWSIVAQMQKLYVEKEKTITSQELLDITSVGRSLPGTMIGNVAMLYGCRAGGFVCGLVCVIAMITPPMIILSLITYFYTIFKENIWVMSAMTGVRAAIVPIIASAAVNMVKGAFRFPPCFLLAFAAFALYLFLNVSCVALVAMGMIGGILICEYYERREMRHHDSDAA</sequence>
<reference evidence="8" key="1">
    <citation type="journal article" date="2021" name="PeerJ">
        <title>Extensive microbial diversity within the chicken gut microbiome revealed by metagenomics and culture.</title>
        <authorList>
            <person name="Gilroy R."/>
            <person name="Ravi A."/>
            <person name="Getino M."/>
            <person name="Pursley I."/>
            <person name="Horton D.L."/>
            <person name="Alikhan N.F."/>
            <person name="Baker D."/>
            <person name="Gharbi K."/>
            <person name="Hall N."/>
            <person name="Watson M."/>
            <person name="Adriaenssens E.M."/>
            <person name="Foster-Nyarko E."/>
            <person name="Jarju S."/>
            <person name="Secka A."/>
            <person name="Antonio M."/>
            <person name="Oren A."/>
            <person name="Chaudhuri R.R."/>
            <person name="La Ragione R."/>
            <person name="Hildebrand F."/>
            <person name="Pallen M.J."/>
        </authorList>
    </citation>
    <scope>NUCLEOTIDE SEQUENCE</scope>
    <source>
        <strain evidence="8">ChiGjej4B4-12881</strain>
    </source>
</reference>
<dbReference type="GO" id="GO:0015109">
    <property type="term" value="F:chromate transmembrane transporter activity"/>
    <property type="evidence" value="ECO:0007669"/>
    <property type="project" value="InterPro"/>
</dbReference>
<comment type="subcellular location">
    <subcellularLocation>
        <location evidence="1">Cell membrane</location>
        <topology evidence="1">Multi-pass membrane protein</topology>
    </subcellularLocation>
</comment>
<comment type="similarity">
    <text evidence="2">Belongs to the chromate ion transporter (CHR) (TC 2.A.51) family.</text>
</comment>
<reference evidence="8" key="2">
    <citation type="submission" date="2021-04" db="EMBL/GenBank/DDBJ databases">
        <authorList>
            <person name="Gilroy R."/>
        </authorList>
    </citation>
    <scope>NUCLEOTIDE SEQUENCE</scope>
    <source>
        <strain evidence="8">ChiGjej4B4-12881</strain>
    </source>
</reference>
<comment type="caution">
    <text evidence="8">The sequence shown here is derived from an EMBL/GenBank/DDBJ whole genome shotgun (WGS) entry which is preliminary data.</text>
</comment>
<evidence type="ECO:0000256" key="1">
    <source>
        <dbReference type="ARBA" id="ARBA00004651"/>
    </source>
</evidence>
<feature type="transmembrane region" description="Helical" evidence="7">
    <location>
        <begin position="102"/>
        <end position="124"/>
    </location>
</feature>
<organism evidence="8 9">
    <name type="scientific">Candidatus Lachnoclostridium stercoripullorum</name>
    <dbReference type="NCBI Taxonomy" id="2838635"/>
    <lineage>
        <taxon>Bacteria</taxon>
        <taxon>Bacillati</taxon>
        <taxon>Bacillota</taxon>
        <taxon>Clostridia</taxon>
        <taxon>Lachnospirales</taxon>
        <taxon>Lachnospiraceae</taxon>
    </lineage>
</organism>
<dbReference type="Pfam" id="PF02417">
    <property type="entry name" value="Chromate_transp"/>
    <property type="match status" value="1"/>
</dbReference>
<keyword evidence="5 7" id="KW-1133">Transmembrane helix</keyword>